<dbReference type="EMBL" id="JAQOWY010000373">
    <property type="protein sequence ID" value="KAK1843173.1"/>
    <property type="molecule type" value="Genomic_DNA"/>
</dbReference>
<comment type="caution">
    <text evidence="2">The sequence shown here is derived from an EMBL/GenBank/DDBJ whole genome shotgun (WGS) entry which is preliminary data.</text>
</comment>
<dbReference type="AlphaFoldDB" id="A0AAD9A813"/>
<evidence type="ECO:0000256" key="1">
    <source>
        <dbReference type="SAM" id="MobiDB-lite"/>
    </source>
</evidence>
<protein>
    <submittedName>
        <fullName evidence="2">Uncharacterized protein</fullName>
    </submittedName>
</protein>
<sequence length="147" mass="15474">MDRTGTLAAEYAIASNPQRSARQGNGMAWHGMASGRRIASSKPDSPSQQVSSLFATSHPQRSAATAEPSKQIAVAHRAPPCTMSSPLRGIIHRLDTDDRIIHQSFLSTDCPASQSTARARAIPNLRAGAAAPQNCPVPGVGPLLEAR</sequence>
<evidence type="ECO:0000313" key="2">
    <source>
        <dbReference type="EMBL" id="KAK1843173.1"/>
    </source>
</evidence>
<feature type="region of interest" description="Disordered" evidence="1">
    <location>
        <begin position="34"/>
        <end position="86"/>
    </location>
</feature>
<proteinExistence type="predicted"/>
<name>A0AAD9A813_9PEZI</name>
<keyword evidence="3" id="KW-1185">Reference proteome</keyword>
<reference evidence="2" key="1">
    <citation type="submission" date="2023-01" db="EMBL/GenBank/DDBJ databases">
        <title>Colletotrichum chrysophilum M932 genome sequence.</title>
        <authorList>
            <person name="Baroncelli R."/>
        </authorList>
    </citation>
    <scope>NUCLEOTIDE SEQUENCE</scope>
    <source>
        <strain evidence="2">M932</strain>
    </source>
</reference>
<dbReference type="Proteomes" id="UP001243330">
    <property type="component" value="Unassembled WGS sequence"/>
</dbReference>
<organism evidence="2 3">
    <name type="scientific">Colletotrichum chrysophilum</name>
    <dbReference type="NCBI Taxonomy" id="1836956"/>
    <lineage>
        <taxon>Eukaryota</taxon>
        <taxon>Fungi</taxon>
        <taxon>Dikarya</taxon>
        <taxon>Ascomycota</taxon>
        <taxon>Pezizomycotina</taxon>
        <taxon>Sordariomycetes</taxon>
        <taxon>Hypocreomycetidae</taxon>
        <taxon>Glomerellales</taxon>
        <taxon>Glomerellaceae</taxon>
        <taxon>Colletotrichum</taxon>
        <taxon>Colletotrichum gloeosporioides species complex</taxon>
    </lineage>
</organism>
<evidence type="ECO:0000313" key="3">
    <source>
        <dbReference type="Proteomes" id="UP001243330"/>
    </source>
</evidence>
<gene>
    <name evidence="2" type="ORF">CCHR01_14210</name>
</gene>
<accession>A0AAD9A813</accession>
<feature type="compositionally biased region" description="Polar residues" evidence="1">
    <location>
        <begin position="42"/>
        <end position="63"/>
    </location>
</feature>